<dbReference type="PROSITE" id="PS00630">
    <property type="entry name" value="IMP_2"/>
    <property type="match status" value="1"/>
</dbReference>
<dbReference type="PANTHER" id="PTHR20854:SF4">
    <property type="entry name" value="INOSITOL-1-MONOPHOSPHATASE-RELATED"/>
    <property type="match status" value="1"/>
</dbReference>
<keyword evidence="10" id="KW-1185">Reference proteome</keyword>
<feature type="binding site" evidence="7">
    <location>
        <position position="86"/>
    </location>
    <ligand>
        <name>Mg(2+)</name>
        <dbReference type="ChEBI" id="CHEBI:18420"/>
        <label>1</label>
        <note>catalytic</note>
    </ligand>
</feature>
<organism evidence="9 10">
    <name type="scientific">Syntrophobacter fumaroxidans (strain DSM 10017 / MPOB)</name>
    <dbReference type="NCBI Taxonomy" id="335543"/>
    <lineage>
        <taxon>Bacteria</taxon>
        <taxon>Pseudomonadati</taxon>
        <taxon>Thermodesulfobacteriota</taxon>
        <taxon>Syntrophobacteria</taxon>
        <taxon>Syntrophobacterales</taxon>
        <taxon>Syntrophobacteraceae</taxon>
        <taxon>Syntrophobacter</taxon>
    </lineage>
</organism>
<evidence type="ECO:0000313" key="10">
    <source>
        <dbReference type="Proteomes" id="UP000001784"/>
    </source>
</evidence>
<evidence type="ECO:0000256" key="1">
    <source>
        <dbReference type="ARBA" id="ARBA00001033"/>
    </source>
</evidence>
<dbReference type="EC" id="3.1.3.25" evidence="8"/>
<dbReference type="InterPro" id="IPR020583">
    <property type="entry name" value="Inositol_monoP_metal-BS"/>
</dbReference>
<dbReference type="FunFam" id="3.30.540.10:FF:000003">
    <property type="entry name" value="Inositol-1-monophosphatase"/>
    <property type="match status" value="1"/>
</dbReference>
<gene>
    <name evidence="9" type="ordered locus">Sfum_2095</name>
</gene>
<dbReference type="PRINTS" id="PR00377">
    <property type="entry name" value="IMPHPHTASES"/>
</dbReference>
<dbReference type="KEGG" id="sfu:Sfum_2095"/>
<feature type="binding site" evidence="7">
    <location>
        <position position="212"/>
    </location>
    <ligand>
        <name>Mg(2+)</name>
        <dbReference type="ChEBI" id="CHEBI:18420"/>
        <label>1</label>
        <note>catalytic</note>
    </ligand>
</feature>
<dbReference type="PANTHER" id="PTHR20854">
    <property type="entry name" value="INOSITOL MONOPHOSPHATASE"/>
    <property type="match status" value="1"/>
</dbReference>
<comment type="cofactor">
    <cofactor evidence="2 7 8">
        <name>Mg(2+)</name>
        <dbReference type="ChEBI" id="CHEBI:18420"/>
    </cofactor>
</comment>
<dbReference type="Proteomes" id="UP000001784">
    <property type="component" value="Chromosome"/>
</dbReference>
<dbReference type="SUPFAM" id="SSF56655">
    <property type="entry name" value="Carbohydrate phosphatase"/>
    <property type="match status" value="1"/>
</dbReference>
<evidence type="ECO:0000256" key="7">
    <source>
        <dbReference type="PIRSR" id="PIRSR600760-2"/>
    </source>
</evidence>
<sequence length="269" mass="29479">MNREIESVAEAVVKEAGDVIRRHIGQVADSDIQSKGPADFVTKVDRMVEDRIIETIRAHFPEHHIMSEETDNDGLQPGITWVIDPLDGTTNFIHGFPFVAVSVAVCVDKRPELGLVLDPVRDELFIARRGGGAYLNGRRIRARSGAALDEALVATGFPVRSRRVIEPFLDTFRAVFNRVSGIRRAGAAALDLAYLAAGRVDGFWEVGLKAWDVAAGALLVMEAGALVTDFWGEDRYLYNGHIVGGIPAVYPFLLEQVQRFLTPALEADA</sequence>
<dbReference type="GO" id="GO:0007165">
    <property type="term" value="P:signal transduction"/>
    <property type="evidence" value="ECO:0007669"/>
    <property type="project" value="TreeGrafter"/>
</dbReference>
<dbReference type="InterPro" id="IPR033942">
    <property type="entry name" value="IMPase"/>
</dbReference>
<dbReference type="InterPro" id="IPR000760">
    <property type="entry name" value="Inositol_monophosphatase-like"/>
</dbReference>
<accession>A0LK26</accession>
<dbReference type="GO" id="GO:0006020">
    <property type="term" value="P:inositol metabolic process"/>
    <property type="evidence" value="ECO:0007669"/>
    <property type="project" value="TreeGrafter"/>
</dbReference>
<evidence type="ECO:0000313" key="9">
    <source>
        <dbReference type="EMBL" id="ABK17778.1"/>
    </source>
</evidence>
<dbReference type="EMBL" id="CP000478">
    <property type="protein sequence ID" value="ABK17778.1"/>
    <property type="molecule type" value="Genomic_DNA"/>
</dbReference>
<evidence type="ECO:0000256" key="4">
    <source>
        <dbReference type="ARBA" id="ARBA00022723"/>
    </source>
</evidence>
<dbReference type="Gene3D" id="3.30.540.10">
    <property type="entry name" value="Fructose-1,6-Bisphosphatase, subunit A, domain 1"/>
    <property type="match status" value="1"/>
</dbReference>
<dbReference type="HOGENOM" id="CLU_044118_0_4_7"/>
<dbReference type="GO" id="GO:0046854">
    <property type="term" value="P:phosphatidylinositol phosphate biosynthetic process"/>
    <property type="evidence" value="ECO:0007669"/>
    <property type="project" value="InterPro"/>
</dbReference>
<comment type="catalytic activity">
    <reaction evidence="1 8">
        <text>a myo-inositol phosphate + H2O = myo-inositol + phosphate</text>
        <dbReference type="Rhea" id="RHEA:24056"/>
        <dbReference type="ChEBI" id="CHEBI:15377"/>
        <dbReference type="ChEBI" id="CHEBI:17268"/>
        <dbReference type="ChEBI" id="CHEBI:43474"/>
        <dbReference type="ChEBI" id="CHEBI:84139"/>
        <dbReference type="EC" id="3.1.3.25"/>
    </reaction>
</comment>
<evidence type="ECO:0000256" key="6">
    <source>
        <dbReference type="ARBA" id="ARBA00022842"/>
    </source>
</evidence>
<evidence type="ECO:0000256" key="5">
    <source>
        <dbReference type="ARBA" id="ARBA00022801"/>
    </source>
</evidence>
<dbReference type="AlphaFoldDB" id="A0LK26"/>
<evidence type="ECO:0000256" key="8">
    <source>
        <dbReference type="RuleBase" id="RU364068"/>
    </source>
</evidence>
<keyword evidence="4 7" id="KW-0479">Metal-binding</keyword>
<feature type="binding site" evidence="7">
    <location>
        <position position="68"/>
    </location>
    <ligand>
        <name>Mg(2+)</name>
        <dbReference type="ChEBI" id="CHEBI:18420"/>
        <label>1</label>
        <note>catalytic</note>
    </ligand>
</feature>
<dbReference type="Gene3D" id="3.40.190.80">
    <property type="match status" value="1"/>
</dbReference>
<dbReference type="STRING" id="335543.Sfum_2095"/>
<dbReference type="InParanoid" id="A0LK26"/>
<keyword evidence="5 8" id="KW-0378">Hydrolase</keyword>
<protein>
    <recommendedName>
        <fullName evidence="8">Inositol-1-monophosphatase</fullName>
        <ecNumber evidence="8">3.1.3.25</ecNumber>
    </recommendedName>
</protein>
<feature type="binding site" evidence="7">
    <location>
        <position position="84"/>
    </location>
    <ligand>
        <name>Mg(2+)</name>
        <dbReference type="ChEBI" id="CHEBI:18420"/>
        <label>1</label>
        <note>catalytic</note>
    </ligand>
</feature>
<reference evidence="9 10" key="1">
    <citation type="submission" date="2006-10" db="EMBL/GenBank/DDBJ databases">
        <title>Complete sequence of Syntrophobacter fumaroxidans MPOB.</title>
        <authorList>
            <consortium name="US DOE Joint Genome Institute"/>
            <person name="Copeland A."/>
            <person name="Lucas S."/>
            <person name="Lapidus A."/>
            <person name="Barry K."/>
            <person name="Detter J.C."/>
            <person name="Glavina del Rio T."/>
            <person name="Hammon N."/>
            <person name="Israni S."/>
            <person name="Pitluck S."/>
            <person name="Goltsman E.G."/>
            <person name="Martinez M."/>
            <person name="Schmutz J."/>
            <person name="Larimer F."/>
            <person name="Land M."/>
            <person name="Hauser L."/>
            <person name="Kyrpides N."/>
            <person name="Kim E."/>
            <person name="Boone D.R."/>
            <person name="Brockman F."/>
            <person name="Culley D."/>
            <person name="Ferry J."/>
            <person name="Gunsalus R."/>
            <person name="McInerney M.J."/>
            <person name="Morrison M."/>
            <person name="Plugge C."/>
            <person name="Rohlin L."/>
            <person name="Scholten J."/>
            <person name="Sieber J."/>
            <person name="Stams A.J.M."/>
            <person name="Worm P."/>
            <person name="Henstra A.M."/>
            <person name="Richardson P."/>
        </authorList>
    </citation>
    <scope>NUCLEOTIDE SEQUENCE [LARGE SCALE GENOMIC DNA]</scope>
    <source>
        <strain evidence="10">DSM 10017 / MPOB</strain>
    </source>
</reference>
<dbReference type="RefSeq" id="WP_011698947.1">
    <property type="nucleotide sequence ID" value="NC_008554.1"/>
</dbReference>
<dbReference type="PRINTS" id="PR01959">
    <property type="entry name" value="SBIMPHPHTASE"/>
</dbReference>
<dbReference type="GO" id="GO:0008934">
    <property type="term" value="F:inositol monophosphate 1-phosphatase activity"/>
    <property type="evidence" value="ECO:0007669"/>
    <property type="project" value="InterPro"/>
</dbReference>
<evidence type="ECO:0000256" key="3">
    <source>
        <dbReference type="ARBA" id="ARBA00009759"/>
    </source>
</evidence>
<dbReference type="InterPro" id="IPR022337">
    <property type="entry name" value="Inositol_monophosphatase_SuhB"/>
</dbReference>
<feature type="binding site" evidence="7">
    <location>
        <position position="87"/>
    </location>
    <ligand>
        <name>Mg(2+)</name>
        <dbReference type="ChEBI" id="CHEBI:18420"/>
        <label>1</label>
        <note>catalytic</note>
    </ligand>
</feature>
<keyword evidence="6 7" id="KW-0460">Magnesium</keyword>
<dbReference type="InterPro" id="IPR020550">
    <property type="entry name" value="Inositol_monophosphatase_CS"/>
</dbReference>
<comment type="similarity">
    <text evidence="3 8">Belongs to the inositol monophosphatase superfamily.</text>
</comment>
<dbReference type="PROSITE" id="PS00629">
    <property type="entry name" value="IMP_1"/>
    <property type="match status" value="1"/>
</dbReference>
<dbReference type="Pfam" id="PF00459">
    <property type="entry name" value="Inositol_P"/>
    <property type="match status" value="1"/>
</dbReference>
<dbReference type="CDD" id="cd01639">
    <property type="entry name" value="IMPase"/>
    <property type="match status" value="1"/>
</dbReference>
<name>A0LK26_SYNFM</name>
<proteinExistence type="inferred from homology"/>
<dbReference type="eggNOG" id="COG0483">
    <property type="taxonomic scope" value="Bacteria"/>
</dbReference>
<dbReference type="GO" id="GO:0046872">
    <property type="term" value="F:metal ion binding"/>
    <property type="evidence" value="ECO:0007669"/>
    <property type="project" value="UniProtKB-KW"/>
</dbReference>
<evidence type="ECO:0000256" key="2">
    <source>
        <dbReference type="ARBA" id="ARBA00001946"/>
    </source>
</evidence>
<dbReference type="FunCoup" id="A0LK26">
    <property type="interactions" value="479"/>
</dbReference>